<dbReference type="KEGG" id="ddn:DND132_2705"/>
<dbReference type="PROSITE" id="PS51918">
    <property type="entry name" value="RADICAL_SAM"/>
    <property type="match status" value="1"/>
</dbReference>
<evidence type="ECO:0000256" key="5">
    <source>
        <dbReference type="ARBA" id="ARBA00022679"/>
    </source>
</evidence>
<dbReference type="OrthoDB" id="9786826at2"/>
<evidence type="ECO:0000256" key="2">
    <source>
        <dbReference type="ARBA" id="ARBA00010765"/>
    </source>
</evidence>
<evidence type="ECO:0000313" key="16">
    <source>
        <dbReference type="EMBL" id="EGB15908.1"/>
    </source>
</evidence>
<dbReference type="GO" id="GO:0009102">
    <property type="term" value="P:biotin biosynthetic process"/>
    <property type="evidence" value="ECO:0007669"/>
    <property type="project" value="UniProtKB-UniRule"/>
</dbReference>
<dbReference type="InterPro" id="IPR058240">
    <property type="entry name" value="rSAM_sf"/>
</dbReference>
<evidence type="ECO:0000256" key="8">
    <source>
        <dbReference type="ARBA" id="ARBA00022723"/>
    </source>
</evidence>
<evidence type="ECO:0000256" key="6">
    <source>
        <dbReference type="ARBA" id="ARBA00022691"/>
    </source>
</evidence>
<evidence type="ECO:0000256" key="1">
    <source>
        <dbReference type="ARBA" id="ARBA00004942"/>
    </source>
</evidence>
<evidence type="ECO:0000256" key="10">
    <source>
        <dbReference type="ARBA" id="ARBA00023004"/>
    </source>
</evidence>
<comment type="subunit">
    <text evidence="13">Homodimer.</text>
</comment>
<keyword evidence="4 13" id="KW-0004">4Fe-4S</keyword>
<feature type="binding site" evidence="13 14">
    <location>
        <position position="269"/>
    </location>
    <ligand>
        <name>[2Fe-2S] cluster</name>
        <dbReference type="ChEBI" id="CHEBI:190135"/>
    </ligand>
</feature>
<dbReference type="SUPFAM" id="SSF102114">
    <property type="entry name" value="Radical SAM enzymes"/>
    <property type="match status" value="1"/>
</dbReference>
<dbReference type="Gene3D" id="3.20.20.70">
    <property type="entry name" value="Aldolase class I"/>
    <property type="match status" value="1"/>
</dbReference>
<dbReference type="NCBIfam" id="TIGR00433">
    <property type="entry name" value="bioB"/>
    <property type="match status" value="1"/>
</dbReference>
<dbReference type="SFLD" id="SFLDS00029">
    <property type="entry name" value="Radical_SAM"/>
    <property type="match status" value="1"/>
</dbReference>
<dbReference type="Pfam" id="PF06968">
    <property type="entry name" value="BATS"/>
    <property type="match status" value="1"/>
</dbReference>
<feature type="binding site" evidence="13 14">
    <location>
        <position position="199"/>
    </location>
    <ligand>
        <name>[2Fe-2S] cluster</name>
        <dbReference type="ChEBI" id="CHEBI:190135"/>
    </ligand>
</feature>
<comment type="catalytic activity">
    <reaction evidence="12 13">
        <text>(4R,5S)-dethiobiotin + (sulfur carrier)-SH + 2 reduced [2Fe-2S]-[ferredoxin] + 2 S-adenosyl-L-methionine = (sulfur carrier)-H + biotin + 2 5'-deoxyadenosine + 2 L-methionine + 2 oxidized [2Fe-2S]-[ferredoxin]</text>
        <dbReference type="Rhea" id="RHEA:22060"/>
        <dbReference type="Rhea" id="RHEA-COMP:10000"/>
        <dbReference type="Rhea" id="RHEA-COMP:10001"/>
        <dbReference type="Rhea" id="RHEA-COMP:14737"/>
        <dbReference type="Rhea" id="RHEA-COMP:14739"/>
        <dbReference type="ChEBI" id="CHEBI:17319"/>
        <dbReference type="ChEBI" id="CHEBI:29917"/>
        <dbReference type="ChEBI" id="CHEBI:33737"/>
        <dbReference type="ChEBI" id="CHEBI:33738"/>
        <dbReference type="ChEBI" id="CHEBI:57586"/>
        <dbReference type="ChEBI" id="CHEBI:57844"/>
        <dbReference type="ChEBI" id="CHEBI:59789"/>
        <dbReference type="ChEBI" id="CHEBI:64428"/>
        <dbReference type="ChEBI" id="CHEBI:149473"/>
        <dbReference type="EC" id="2.8.1.6"/>
    </reaction>
</comment>
<comment type="cofactor">
    <cofactor evidence="13 14">
        <name>[4Fe-4S] cluster</name>
        <dbReference type="ChEBI" id="CHEBI:49883"/>
    </cofactor>
    <text evidence="13 14">Binds 1 [4Fe-4S] cluster. The cluster is coordinated with 3 cysteines and an exchangeable S-adenosyl-L-methionine.</text>
</comment>
<dbReference type="GO" id="GO:0051537">
    <property type="term" value="F:2 iron, 2 sulfur cluster binding"/>
    <property type="evidence" value="ECO:0007669"/>
    <property type="project" value="UniProtKB-KW"/>
</dbReference>
<evidence type="ECO:0000256" key="3">
    <source>
        <dbReference type="ARBA" id="ARBA00012236"/>
    </source>
</evidence>
<dbReference type="GO" id="GO:0004076">
    <property type="term" value="F:biotin synthase activity"/>
    <property type="evidence" value="ECO:0007669"/>
    <property type="project" value="UniProtKB-UniRule"/>
</dbReference>
<dbReference type="AlphaFoldDB" id="F0JJ09"/>
<gene>
    <name evidence="13" type="primary">bioB</name>
    <name evidence="16" type="ORF">DND132_2705</name>
</gene>
<evidence type="ECO:0000259" key="15">
    <source>
        <dbReference type="PROSITE" id="PS51918"/>
    </source>
</evidence>
<dbReference type="PANTHER" id="PTHR22976">
    <property type="entry name" value="BIOTIN SYNTHASE"/>
    <property type="match status" value="1"/>
</dbReference>
<dbReference type="SFLD" id="SFLDG01278">
    <property type="entry name" value="biotin_synthase_like"/>
    <property type="match status" value="1"/>
</dbReference>
<dbReference type="InterPro" id="IPR013785">
    <property type="entry name" value="Aldolase_TIM"/>
</dbReference>
<dbReference type="GO" id="GO:0005506">
    <property type="term" value="F:iron ion binding"/>
    <property type="evidence" value="ECO:0007669"/>
    <property type="project" value="UniProtKB-UniRule"/>
</dbReference>
<protein>
    <recommendedName>
        <fullName evidence="3 13">Biotin synthase</fullName>
        <ecNumber evidence="3 13">2.8.1.6</ecNumber>
    </recommendedName>
</protein>
<feature type="binding site" evidence="13 14">
    <location>
        <position position="71"/>
    </location>
    <ligand>
        <name>[4Fe-4S] cluster</name>
        <dbReference type="ChEBI" id="CHEBI:49883"/>
        <note>4Fe-4S-S-AdoMet</note>
    </ligand>
</feature>
<name>F0JJ09_9BACT</name>
<evidence type="ECO:0000256" key="11">
    <source>
        <dbReference type="ARBA" id="ARBA00023014"/>
    </source>
</evidence>
<evidence type="ECO:0000256" key="13">
    <source>
        <dbReference type="HAMAP-Rule" id="MF_01694"/>
    </source>
</evidence>
<evidence type="ECO:0000256" key="12">
    <source>
        <dbReference type="ARBA" id="ARBA00051157"/>
    </source>
</evidence>
<keyword evidence="17" id="KW-1185">Reference proteome</keyword>
<comment type="caution">
    <text evidence="13">Lacks conserved residue(s) required for the propagation of feature annotation.</text>
</comment>
<dbReference type="CDD" id="cd01335">
    <property type="entry name" value="Radical_SAM"/>
    <property type="match status" value="1"/>
</dbReference>
<dbReference type="Proteomes" id="UP000007845">
    <property type="component" value="Chromosome"/>
</dbReference>
<keyword evidence="10 13" id="KW-0408">Iron</keyword>
<dbReference type="InterPro" id="IPR010722">
    <property type="entry name" value="BATS_dom"/>
</dbReference>
<keyword evidence="7 13" id="KW-0001">2Fe-2S</keyword>
<evidence type="ECO:0000256" key="7">
    <source>
        <dbReference type="ARBA" id="ARBA00022714"/>
    </source>
</evidence>
<dbReference type="PANTHER" id="PTHR22976:SF2">
    <property type="entry name" value="BIOTIN SYNTHASE, MITOCHONDRIAL"/>
    <property type="match status" value="1"/>
</dbReference>
<organism evidence="16 17">
    <name type="scientific">Pseudodesulfovibrio mercurii</name>
    <dbReference type="NCBI Taxonomy" id="641491"/>
    <lineage>
        <taxon>Bacteria</taxon>
        <taxon>Pseudomonadati</taxon>
        <taxon>Thermodesulfobacteriota</taxon>
        <taxon>Desulfovibrionia</taxon>
        <taxon>Desulfovibrionales</taxon>
        <taxon>Desulfovibrionaceae</taxon>
    </lineage>
</organism>
<dbReference type="InterPro" id="IPR007197">
    <property type="entry name" value="rSAM"/>
</dbReference>
<evidence type="ECO:0000256" key="4">
    <source>
        <dbReference type="ARBA" id="ARBA00022485"/>
    </source>
</evidence>
<comment type="function">
    <text evidence="13">Catalyzes the conversion of dethiobiotin (DTB) to biotin by the insertion of a sulfur atom into dethiobiotin via a radical-based mechanism.</text>
</comment>
<evidence type="ECO:0000256" key="9">
    <source>
        <dbReference type="ARBA" id="ARBA00022756"/>
    </source>
</evidence>
<dbReference type="STRING" id="641491.DND132_2705"/>
<sequence length="323" mass="34326">MNLSSIARKGLDGVLPSDAEILFLIAQAQERLPELLGHARRIREARFGNRVGLCAIVNAKSGTCSEDCAFCAQSGHHAAHSPEYPLLPTGEIAAAADRARASGATRFGIVASGKLVGGRDLDGFERAVRAVAGVGLTPDLSPGLLDRAQLARLKRAGLAGYHHNLETSATHFPRMCTTHAYQEDVDAVRAGLDAGLYVCSGGIFGIGETWDDRVELALLLRELGVPSVPMNFLTPIPGTPLEHRAPLAPEEALAIVALYRFLLPDRHLRICGGRPTVFGEARLEPLTAGADGLMIGDYLTTRGNDAASDLEDMRRAGLAPAKE</sequence>
<dbReference type="InterPro" id="IPR024177">
    <property type="entry name" value="Biotin_synthase"/>
</dbReference>
<evidence type="ECO:0000256" key="14">
    <source>
        <dbReference type="PIRSR" id="PIRSR001619-1"/>
    </source>
</evidence>
<dbReference type="InterPro" id="IPR006638">
    <property type="entry name" value="Elp3/MiaA/NifB-like_rSAM"/>
</dbReference>
<comment type="cofactor">
    <cofactor evidence="13">
        <name>[2Fe-2S] cluster</name>
        <dbReference type="ChEBI" id="CHEBI:190135"/>
    </cofactor>
    <text evidence="13">Binds 1 [2Fe-2S] cluster. The cluster is coordinated with 3 cysteines and 1 arginine.</text>
</comment>
<dbReference type="HAMAP" id="MF_01694">
    <property type="entry name" value="BioB"/>
    <property type="match status" value="1"/>
</dbReference>
<comment type="cofactor">
    <cofactor evidence="14">
        <name>[2Fe-2S] cluster</name>
        <dbReference type="ChEBI" id="CHEBI:190135"/>
    </cofactor>
    <text evidence="14">Binds 1 [2Fe-2S] cluster. The cluster is coordinated with 3 cysteines and 1 arginine.</text>
</comment>
<dbReference type="EC" id="2.8.1.6" evidence="3 13"/>
<proteinExistence type="inferred from homology"/>
<dbReference type="UniPathway" id="UPA00078">
    <property type="reaction ID" value="UER00162"/>
</dbReference>
<keyword evidence="5 13" id="KW-0808">Transferase</keyword>
<dbReference type="eggNOG" id="COG0502">
    <property type="taxonomic scope" value="Bacteria"/>
</dbReference>
<dbReference type="SMART" id="SM00729">
    <property type="entry name" value="Elp3"/>
    <property type="match status" value="1"/>
</dbReference>
<dbReference type="HOGENOM" id="CLU_033172_2_1_7"/>
<evidence type="ECO:0000313" key="17">
    <source>
        <dbReference type="Proteomes" id="UP000007845"/>
    </source>
</evidence>
<dbReference type="Pfam" id="PF04055">
    <property type="entry name" value="Radical_SAM"/>
    <property type="match status" value="1"/>
</dbReference>
<keyword evidence="8 13" id="KW-0479">Metal-binding</keyword>
<comment type="similarity">
    <text evidence="2 13">Belongs to the radical SAM superfamily. Biotin synthase family.</text>
</comment>
<dbReference type="PIRSF" id="PIRSF001619">
    <property type="entry name" value="Biotin_synth"/>
    <property type="match status" value="1"/>
</dbReference>
<comment type="pathway">
    <text evidence="1 13">Cofactor biosynthesis; biotin biosynthesis; biotin from 7,8-diaminononanoate: step 2/2.</text>
</comment>
<keyword evidence="9 13" id="KW-0093">Biotin biosynthesis</keyword>
<dbReference type="SFLD" id="SFLDG01060">
    <property type="entry name" value="BATS_domain_containing"/>
    <property type="match status" value="1"/>
</dbReference>
<feature type="domain" description="Radical SAM core" evidence="15">
    <location>
        <begin position="46"/>
        <end position="274"/>
    </location>
</feature>
<dbReference type="SMR" id="F0JJ09"/>
<accession>F0JJ09</accession>
<keyword evidence="6 13" id="KW-0949">S-adenosyl-L-methionine</keyword>
<dbReference type="RefSeq" id="WP_014323334.1">
    <property type="nucleotide sequence ID" value="NC_016803.1"/>
</dbReference>
<reference evidence="16 17" key="1">
    <citation type="journal article" date="2011" name="J. Bacteriol.">
        <title>Genome sequence of the mercury-methylating strain Desulfovibrio desulfuricans ND132.</title>
        <authorList>
            <person name="Brown S.D."/>
            <person name="Gilmour C.C."/>
            <person name="Kucken A.M."/>
            <person name="Wall J.D."/>
            <person name="Elias D.A."/>
            <person name="Brandt C.C."/>
            <person name="Podar M."/>
            <person name="Chertkov O."/>
            <person name="Held B."/>
            <person name="Bruce D.C."/>
            <person name="Detter J.C."/>
            <person name="Tapia R."/>
            <person name="Han C.S."/>
            <person name="Goodwin L.A."/>
            <person name="Cheng J.F."/>
            <person name="Pitluck S."/>
            <person name="Woyke T."/>
            <person name="Mikhailova N."/>
            <person name="Ivanova N.N."/>
            <person name="Han J."/>
            <person name="Lucas S."/>
            <person name="Lapidus A.L."/>
            <person name="Land M.L."/>
            <person name="Hauser L.J."/>
            <person name="Palumbo A.V."/>
        </authorList>
    </citation>
    <scope>NUCLEOTIDE SEQUENCE [LARGE SCALE GENOMIC DNA]</scope>
    <source>
        <strain evidence="16 17">ND132</strain>
    </source>
</reference>
<feature type="binding site" evidence="13 14">
    <location>
        <position position="64"/>
    </location>
    <ligand>
        <name>[4Fe-4S] cluster</name>
        <dbReference type="ChEBI" id="CHEBI:49883"/>
        <note>4Fe-4S-S-AdoMet</note>
    </ligand>
</feature>
<dbReference type="InterPro" id="IPR002684">
    <property type="entry name" value="Biotin_synth/BioAB"/>
</dbReference>
<feature type="binding site" evidence="13 14">
    <location>
        <position position="68"/>
    </location>
    <ligand>
        <name>[4Fe-4S] cluster</name>
        <dbReference type="ChEBI" id="CHEBI:49883"/>
        <note>4Fe-4S-S-AdoMet</note>
    </ligand>
</feature>
<dbReference type="EMBL" id="CP003220">
    <property type="protein sequence ID" value="EGB15908.1"/>
    <property type="molecule type" value="Genomic_DNA"/>
</dbReference>
<dbReference type="GO" id="GO:0051539">
    <property type="term" value="F:4 iron, 4 sulfur cluster binding"/>
    <property type="evidence" value="ECO:0007669"/>
    <property type="project" value="UniProtKB-KW"/>
</dbReference>
<keyword evidence="11 13" id="KW-0411">Iron-sulfur</keyword>
<dbReference type="SMART" id="SM00876">
    <property type="entry name" value="BATS"/>
    <property type="match status" value="1"/>
</dbReference>